<dbReference type="Gene3D" id="1.20.140.10">
    <property type="entry name" value="Butyryl-CoA Dehydrogenase, subunit A, domain 3"/>
    <property type="match status" value="1"/>
</dbReference>
<comment type="catalytic activity">
    <reaction evidence="13">
        <text>dibenzothiophene + 2 FMNH2 + 2 O2 = dibenzothiophene 5,5-dioxide + 2 FMN + 2 H2O + 2 H(+)</text>
        <dbReference type="Rhea" id="RHEA:49072"/>
        <dbReference type="ChEBI" id="CHEBI:15377"/>
        <dbReference type="ChEBI" id="CHEBI:15378"/>
        <dbReference type="ChEBI" id="CHEBI:15379"/>
        <dbReference type="ChEBI" id="CHEBI:23681"/>
        <dbReference type="ChEBI" id="CHEBI:57618"/>
        <dbReference type="ChEBI" id="CHEBI:58210"/>
        <dbReference type="ChEBI" id="CHEBI:90356"/>
        <dbReference type="EC" id="1.14.14.21"/>
    </reaction>
</comment>
<dbReference type="SUPFAM" id="SSF56645">
    <property type="entry name" value="Acyl-CoA dehydrogenase NM domain-like"/>
    <property type="match status" value="1"/>
</dbReference>
<keyword evidence="3" id="KW-0288">FMN</keyword>
<evidence type="ECO:0000313" key="20">
    <source>
        <dbReference type="Proteomes" id="UP000197468"/>
    </source>
</evidence>
<dbReference type="GO" id="GO:0004497">
    <property type="term" value="F:monooxygenase activity"/>
    <property type="evidence" value="ECO:0007669"/>
    <property type="project" value="UniProtKB-KW"/>
</dbReference>
<comment type="similarity">
    <text evidence="8">Belongs to the DszC flavin monooxygenase family.</text>
</comment>
<evidence type="ECO:0000256" key="14">
    <source>
        <dbReference type="SAM" id="MobiDB-lite"/>
    </source>
</evidence>
<evidence type="ECO:0000256" key="13">
    <source>
        <dbReference type="ARBA" id="ARBA00049456"/>
    </source>
</evidence>
<keyword evidence="5" id="KW-0560">Oxidoreductase</keyword>
<evidence type="ECO:0000256" key="10">
    <source>
        <dbReference type="ARBA" id="ARBA00034345"/>
    </source>
</evidence>
<gene>
    <name evidence="19" type="ORF">CDN99_11075</name>
</gene>
<keyword evidence="6 19" id="KW-0503">Monooxygenase</keyword>
<evidence type="ECO:0000256" key="2">
    <source>
        <dbReference type="ARBA" id="ARBA00022630"/>
    </source>
</evidence>
<dbReference type="SUPFAM" id="SSF47203">
    <property type="entry name" value="Acyl-CoA dehydrogenase C-terminal domain-like"/>
    <property type="match status" value="1"/>
</dbReference>
<evidence type="ECO:0000256" key="7">
    <source>
        <dbReference type="ARBA" id="ARBA00034307"/>
    </source>
</evidence>
<comment type="catalytic activity">
    <reaction evidence="12">
        <text>dibenzothiophene 5-oxide + FMNH2 + O2 = dibenzothiophene 5,5-dioxide + FMN + H2O + H(+)</text>
        <dbReference type="Rhea" id="RHEA:49080"/>
        <dbReference type="ChEBI" id="CHEBI:15377"/>
        <dbReference type="ChEBI" id="CHEBI:15378"/>
        <dbReference type="ChEBI" id="CHEBI:15379"/>
        <dbReference type="ChEBI" id="CHEBI:23683"/>
        <dbReference type="ChEBI" id="CHEBI:57618"/>
        <dbReference type="ChEBI" id="CHEBI:58210"/>
        <dbReference type="ChEBI" id="CHEBI:90356"/>
    </reaction>
</comment>
<evidence type="ECO:0000259" key="18">
    <source>
        <dbReference type="Pfam" id="PF08028"/>
    </source>
</evidence>
<sequence>MTSSLLNRPVDPVSVPASGATTDRSAAPYRDVELDLARAIGPVLDGLVEQLAATAVRRDREGGHAAEQRELIRASGLLALTVPAALGGLGGGVAAFFQVVRRLARVDSALAHVLGFHHLQLYGVSLYGGPAATQHGARHLRETAEQRLFWGNALNPADTRLTAVRDGGGWRLDGVKSFCSGALGSDRLTLSAATDEGGFLIGIVPTRRDGVRVEQDWDAFGQRQTDSGTVRFDAVRLDDEELLQVPGQGPTPRATLRSQIAQLIMTHLYLGLAEGAFDEARRYTATRARAWSASGVGRAVDDPLIQHRYGDLWLKVRAAQSVAADAVERLRQALDRGEAVTARERGEVAVASAEAKVLAHRASVEVSSQLFELTGARSTSAEFGLDRFWRNARVHTLHDPVDYKLRDIGRFHLDGRIPDPTAYS</sequence>
<dbReference type="GO" id="GO:0006552">
    <property type="term" value="P:L-leucine catabolic process"/>
    <property type="evidence" value="ECO:0007669"/>
    <property type="project" value="TreeGrafter"/>
</dbReference>
<feature type="transmembrane region" description="Helical" evidence="15">
    <location>
        <begin position="77"/>
        <end position="97"/>
    </location>
</feature>
<evidence type="ECO:0000256" key="9">
    <source>
        <dbReference type="ARBA" id="ARBA00034328"/>
    </source>
</evidence>
<comment type="caution">
    <text evidence="19">The sequence shown here is derived from an EMBL/GenBank/DDBJ whole genome shotgun (WGS) entry which is preliminary data.</text>
</comment>
<evidence type="ECO:0000256" key="5">
    <source>
        <dbReference type="ARBA" id="ARBA00023002"/>
    </source>
</evidence>
<evidence type="ECO:0000256" key="12">
    <source>
        <dbReference type="ARBA" id="ARBA00048445"/>
    </source>
</evidence>
<evidence type="ECO:0000313" key="19">
    <source>
        <dbReference type="EMBL" id="OWQ90716.1"/>
    </source>
</evidence>
<dbReference type="AlphaFoldDB" id="A0A246JEP8"/>
<dbReference type="InterPro" id="IPR013107">
    <property type="entry name" value="Acyl-CoA_DH_C"/>
</dbReference>
<keyword evidence="15" id="KW-1133">Transmembrane helix</keyword>
<dbReference type="InterPro" id="IPR037069">
    <property type="entry name" value="AcylCoA_DH/ox_N_sf"/>
</dbReference>
<dbReference type="InterPro" id="IPR046373">
    <property type="entry name" value="Acyl-CoA_Oxase/DH_mid-dom_sf"/>
</dbReference>
<dbReference type="Gene3D" id="2.40.110.10">
    <property type="entry name" value="Butyryl-CoA Dehydrogenase, subunit A, domain 2"/>
    <property type="match status" value="1"/>
</dbReference>
<dbReference type="InterPro" id="IPR036250">
    <property type="entry name" value="AcylCo_DH-like_C"/>
</dbReference>
<dbReference type="InterPro" id="IPR013786">
    <property type="entry name" value="AcylCoA_DH/ox_N"/>
</dbReference>
<dbReference type="EMBL" id="NIOF01000004">
    <property type="protein sequence ID" value="OWQ90716.1"/>
    <property type="molecule type" value="Genomic_DNA"/>
</dbReference>
<evidence type="ECO:0000256" key="6">
    <source>
        <dbReference type="ARBA" id="ARBA00023033"/>
    </source>
</evidence>
<keyword evidence="15" id="KW-0472">Membrane</keyword>
<evidence type="ECO:0000259" key="16">
    <source>
        <dbReference type="Pfam" id="PF02770"/>
    </source>
</evidence>
<keyword evidence="20" id="KW-1185">Reference proteome</keyword>
<keyword evidence="2" id="KW-0285">Flavoprotein</keyword>
<dbReference type="InterPro" id="IPR006091">
    <property type="entry name" value="Acyl-CoA_Oxase/DH_mid-dom"/>
</dbReference>
<protein>
    <recommendedName>
        <fullName evidence="10">Dibenzothiophene monooxygenase</fullName>
        <ecNumber evidence="9">1.14.14.21</ecNumber>
    </recommendedName>
</protein>
<dbReference type="Proteomes" id="UP000197468">
    <property type="component" value="Unassembled WGS sequence"/>
</dbReference>
<feature type="domain" description="Acyl-CoA dehydrogenase C-terminal" evidence="18">
    <location>
        <begin position="268"/>
        <end position="399"/>
    </location>
</feature>
<dbReference type="Pfam" id="PF08028">
    <property type="entry name" value="Acyl-CoA_dh_2"/>
    <property type="match status" value="1"/>
</dbReference>
<reference evidence="19 20" key="1">
    <citation type="journal article" date="2008" name="Int. J. Syst. Evol. Microbiol.">
        <title>Description of Roseateles aquatilis sp. nov. and Roseateles terrae sp. nov., in the class Betaproteobacteria, and emended description of the genus Roseateles.</title>
        <authorList>
            <person name="Gomila M."/>
            <person name="Bowien B."/>
            <person name="Falsen E."/>
            <person name="Moore E.R."/>
            <person name="Lalucat J."/>
        </authorList>
    </citation>
    <scope>NUCLEOTIDE SEQUENCE [LARGE SCALE GENOMIC DNA]</scope>
    <source>
        <strain evidence="19 20">CCUG 48205</strain>
    </source>
</reference>
<dbReference type="GO" id="GO:0008470">
    <property type="term" value="F:3-methylbutanoyl-CoA dehydrogenase activity"/>
    <property type="evidence" value="ECO:0007669"/>
    <property type="project" value="TreeGrafter"/>
</dbReference>
<dbReference type="Pfam" id="PF02770">
    <property type="entry name" value="Acyl-CoA_dh_M"/>
    <property type="match status" value="1"/>
</dbReference>
<evidence type="ECO:0000256" key="4">
    <source>
        <dbReference type="ARBA" id="ARBA00022741"/>
    </source>
</evidence>
<dbReference type="PANTHER" id="PTHR43884:SF12">
    <property type="entry name" value="ISOVALERYL-COA DEHYDROGENASE, MITOCHONDRIAL-RELATED"/>
    <property type="match status" value="1"/>
</dbReference>
<dbReference type="PIRSF" id="PIRSF016578">
    <property type="entry name" value="HsaA"/>
    <property type="match status" value="1"/>
</dbReference>
<evidence type="ECO:0000256" key="3">
    <source>
        <dbReference type="ARBA" id="ARBA00022643"/>
    </source>
</evidence>
<dbReference type="OrthoDB" id="571684at2"/>
<keyword evidence="4" id="KW-0547">Nucleotide-binding</keyword>
<dbReference type="GO" id="GO:0005737">
    <property type="term" value="C:cytoplasm"/>
    <property type="evidence" value="ECO:0007669"/>
    <property type="project" value="UniProtKB-SubCell"/>
</dbReference>
<feature type="domain" description="Acyl-CoA dehydrogenase/oxidase N-terminal" evidence="17">
    <location>
        <begin position="49"/>
        <end position="131"/>
    </location>
</feature>
<dbReference type="Pfam" id="PF02771">
    <property type="entry name" value="Acyl-CoA_dh_N"/>
    <property type="match status" value="1"/>
</dbReference>
<accession>A0A246JEP8</accession>
<evidence type="ECO:0000256" key="11">
    <source>
        <dbReference type="ARBA" id="ARBA00047859"/>
    </source>
</evidence>
<feature type="domain" description="Acyl-CoA oxidase/dehydrogenase middle" evidence="16">
    <location>
        <begin position="159"/>
        <end position="235"/>
    </location>
</feature>
<proteinExistence type="inferred from homology"/>
<organism evidence="19 20">
    <name type="scientific">Roseateles aquatilis</name>
    <dbReference type="NCBI Taxonomy" id="431061"/>
    <lineage>
        <taxon>Bacteria</taxon>
        <taxon>Pseudomonadati</taxon>
        <taxon>Pseudomonadota</taxon>
        <taxon>Betaproteobacteria</taxon>
        <taxon>Burkholderiales</taxon>
        <taxon>Sphaerotilaceae</taxon>
        <taxon>Roseateles</taxon>
    </lineage>
</organism>
<evidence type="ECO:0000256" key="8">
    <source>
        <dbReference type="ARBA" id="ARBA00034317"/>
    </source>
</evidence>
<evidence type="ECO:0000256" key="1">
    <source>
        <dbReference type="ARBA" id="ARBA00004496"/>
    </source>
</evidence>
<dbReference type="InterPro" id="IPR009100">
    <property type="entry name" value="AcylCoA_DH/oxidase_NM_dom_sf"/>
</dbReference>
<feature type="region of interest" description="Disordered" evidence="14">
    <location>
        <begin position="1"/>
        <end position="24"/>
    </location>
</feature>
<dbReference type="Gene3D" id="1.10.540.10">
    <property type="entry name" value="Acyl-CoA dehydrogenase/oxidase, N-terminal domain"/>
    <property type="match status" value="1"/>
</dbReference>
<keyword evidence="15" id="KW-0812">Transmembrane</keyword>
<evidence type="ECO:0000259" key="17">
    <source>
        <dbReference type="Pfam" id="PF02771"/>
    </source>
</evidence>
<comment type="pathway">
    <text evidence="7">Sulfur metabolism; dibenzothiophene degradation.</text>
</comment>
<name>A0A246JEP8_9BURK</name>
<evidence type="ECO:0000256" key="15">
    <source>
        <dbReference type="SAM" id="Phobius"/>
    </source>
</evidence>
<dbReference type="EC" id="1.14.14.21" evidence="9"/>
<dbReference type="PANTHER" id="PTHR43884">
    <property type="entry name" value="ACYL-COA DEHYDROGENASE"/>
    <property type="match status" value="1"/>
</dbReference>
<comment type="catalytic activity">
    <reaction evidence="11">
        <text>dibenzothiophene + FMNH2 + O2 = dibenzothiophene 5-oxide + FMN + H2O + H(+)</text>
        <dbReference type="Rhea" id="RHEA:49076"/>
        <dbReference type="ChEBI" id="CHEBI:15377"/>
        <dbReference type="ChEBI" id="CHEBI:15378"/>
        <dbReference type="ChEBI" id="CHEBI:15379"/>
        <dbReference type="ChEBI" id="CHEBI:23681"/>
        <dbReference type="ChEBI" id="CHEBI:23683"/>
        <dbReference type="ChEBI" id="CHEBI:57618"/>
        <dbReference type="ChEBI" id="CHEBI:58210"/>
    </reaction>
</comment>
<comment type="subcellular location">
    <subcellularLocation>
        <location evidence="1">Cytoplasm</location>
    </subcellularLocation>
</comment>
<dbReference type="GO" id="GO:0050660">
    <property type="term" value="F:flavin adenine dinucleotide binding"/>
    <property type="evidence" value="ECO:0007669"/>
    <property type="project" value="InterPro"/>
</dbReference>